<protein>
    <submittedName>
        <fullName evidence="1">Uncharacterized protein</fullName>
    </submittedName>
</protein>
<proteinExistence type="predicted"/>
<accession>A0A6C0K4R7</accession>
<name>A0A6C0K4R7_9ZZZZ</name>
<dbReference type="AlphaFoldDB" id="A0A6C0K4R7"/>
<reference evidence="1" key="1">
    <citation type="journal article" date="2020" name="Nature">
        <title>Giant virus diversity and host interactions through global metagenomics.</title>
        <authorList>
            <person name="Schulz F."/>
            <person name="Roux S."/>
            <person name="Paez-Espino D."/>
            <person name="Jungbluth S."/>
            <person name="Walsh D.A."/>
            <person name="Denef V.J."/>
            <person name="McMahon K.D."/>
            <person name="Konstantinidis K.T."/>
            <person name="Eloe-Fadrosh E.A."/>
            <person name="Kyrpides N.C."/>
            <person name="Woyke T."/>
        </authorList>
    </citation>
    <scope>NUCLEOTIDE SEQUENCE</scope>
    <source>
        <strain evidence="1">GVMAG-S-1101165-84</strain>
    </source>
</reference>
<sequence length="170" mass="18730">MAKTRKARKAPVESATSLPEGTIKGSWVIKKASNGVPRWMPASSVELNGFRLFTVDLAAKQIGKPVTLFCREYKEKWPSKNAWSKPADSTYMKYTFVPNGDAIKGKTRIPGWLRTRKVAVPKGSHFYLDGALYEGAVREANYLADSIPVNSGDGKVVSVDLMGTETYVKV</sequence>
<evidence type="ECO:0000313" key="1">
    <source>
        <dbReference type="EMBL" id="QHU11228.1"/>
    </source>
</evidence>
<dbReference type="EMBL" id="MN740780">
    <property type="protein sequence ID" value="QHU11228.1"/>
    <property type="molecule type" value="Genomic_DNA"/>
</dbReference>
<organism evidence="1">
    <name type="scientific">viral metagenome</name>
    <dbReference type="NCBI Taxonomy" id="1070528"/>
    <lineage>
        <taxon>unclassified sequences</taxon>
        <taxon>metagenomes</taxon>
        <taxon>organismal metagenomes</taxon>
    </lineage>
</organism>